<keyword evidence="3" id="KW-1185">Reference proteome</keyword>
<keyword evidence="1" id="KW-0812">Transmembrane</keyword>
<organism evidence="2 3">
    <name type="scientific">Litorihabitans aurantiacus</name>
    <dbReference type="NCBI Taxonomy" id="1930061"/>
    <lineage>
        <taxon>Bacteria</taxon>
        <taxon>Bacillati</taxon>
        <taxon>Actinomycetota</taxon>
        <taxon>Actinomycetes</taxon>
        <taxon>Micrococcales</taxon>
        <taxon>Beutenbergiaceae</taxon>
        <taxon>Litorihabitans</taxon>
    </lineage>
</organism>
<feature type="transmembrane region" description="Helical" evidence="1">
    <location>
        <begin position="105"/>
        <end position="127"/>
    </location>
</feature>
<accession>A0AA37UGS5</accession>
<evidence type="ECO:0008006" key="4">
    <source>
        <dbReference type="Google" id="ProtNLM"/>
    </source>
</evidence>
<dbReference type="AlphaFoldDB" id="A0AA37UGS5"/>
<dbReference type="EMBL" id="BSUM01000001">
    <property type="protein sequence ID" value="GMA30114.1"/>
    <property type="molecule type" value="Genomic_DNA"/>
</dbReference>
<keyword evidence="1" id="KW-0472">Membrane</keyword>
<keyword evidence="1" id="KW-1133">Transmembrane helix</keyword>
<protein>
    <recommendedName>
        <fullName evidence="4">Anti-sigma factor</fullName>
    </recommendedName>
</protein>
<evidence type="ECO:0000313" key="2">
    <source>
        <dbReference type="EMBL" id="GMA30114.1"/>
    </source>
</evidence>
<proteinExistence type="predicted"/>
<sequence length="253" mass="25168">MSQDREIDARTAALIAGALAGDLDESEREALAALAAADPAVGAELEALGGVADALGRDVPAWREQAPSGDLRERVVGVGAVPAEGATAVAARPVAGRARRRTGPWALAACVAAGAALAVGGLLGAGFRAPAPEASPPQGPPGTLGAVEDVDLDGGPAAVDGASIDAVLVAHTWGTETVLEVEGLPPGEGYDVVLIGDDGREYDSGSFLGSAVAIDCRMNAAVMRAEVDRLEIRQADGGVVTAAALPEAVDDRG</sequence>
<reference evidence="2" key="2">
    <citation type="submission" date="2023-02" db="EMBL/GenBank/DDBJ databases">
        <authorList>
            <person name="Sun Q."/>
            <person name="Mori K."/>
        </authorList>
    </citation>
    <scope>NUCLEOTIDE SEQUENCE</scope>
    <source>
        <strain evidence="2">NBRC 112290</strain>
    </source>
</reference>
<evidence type="ECO:0000256" key="1">
    <source>
        <dbReference type="SAM" id="Phobius"/>
    </source>
</evidence>
<reference evidence="2" key="1">
    <citation type="journal article" date="2014" name="Int. J. Syst. Evol. Microbiol.">
        <title>Complete genome sequence of Corynebacterium casei LMG S-19264T (=DSM 44701T), isolated from a smear-ripened cheese.</title>
        <authorList>
            <consortium name="US DOE Joint Genome Institute (JGI-PGF)"/>
            <person name="Walter F."/>
            <person name="Albersmeier A."/>
            <person name="Kalinowski J."/>
            <person name="Ruckert C."/>
        </authorList>
    </citation>
    <scope>NUCLEOTIDE SEQUENCE</scope>
    <source>
        <strain evidence="2">NBRC 112290</strain>
    </source>
</reference>
<gene>
    <name evidence="2" type="ORF">GCM10025875_01060</name>
</gene>
<comment type="caution">
    <text evidence="2">The sequence shown here is derived from an EMBL/GenBank/DDBJ whole genome shotgun (WGS) entry which is preliminary data.</text>
</comment>
<dbReference type="RefSeq" id="WP_284248565.1">
    <property type="nucleotide sequence ID" value="NZ_BSUM01000001.1"/>
</dbReference>
<evidence type="ECO:0000313" key="3">
    <source>
        <dbReference type="Proteomes" id="UP001157161"/>
    </source>
</evidence>
<name>A0AA37UGS5_9MICO</name>
<dbReference type="Proteomes" id="UP001157161">
    <property type="component" value="Unassembled WGS sequence"/>
</dbReference>